<proteinExistence type="predicted"/>
<keyword evidence="1" id="KW-0472">Membrane</keyword>
<feature type="transmembrane region" description="Helical" evidence="1">
    <location>
        <begin position="142"/>
        <end position="163"/>
    </location>
</feature>
<protein>
    <submittedName>
        <fullName evidence="2">Putative membrane protein</fullName>
    </submittedName>
</protein>
<dbReference type="Proteomes" id="UP000246569">
    <property type="component" value="Unassembled WGS sequence"/>
</dbReference>
<dbReference type="Pfam" id="PF07758">
    <property type="entry name" value="DUF1614"/>
    <property type="match status" value="1"/>
</dbReference>
<sequence length="222" mass="22774">MPFAPGPFFILLALLAGLLLALQLQLVGIAFERLGLTPDGAMLLLFASLLGSLINLPLFKLRATAPPPQALEPLRRLGLLRHRPPPFRGYTLIALNVGGGLVPVLFSLHLLTRLPLAPLNTLLAIAIVSGIARMASQPVPGFGIAMPIFVAPLAAAITALLLAPAGLSAPLAYVCGTLGVLIGADLSRLPDIRKLGAPVASIGGAGSFDGIFITGIVAALLA</sequence>
<keyword evidence="1" id="KW-0812">Transmembrane</keyword>
<evidence type="ECO:0000313" key="2">
    <source>
        <dbReference type="EMBL" id="PWV60569.1"/>
    </source>
</evidence>
<organism evidence="2 3">
    <name type="scientific">Plasticicumulans acidivorans</name>
    <dbReference type="NCBI Taxonomy" id="886464"/>
    <lineage>
        <taxon>Bacteria</taxon>
        <taxon>Pseudomonadati</taxon>
        <taxon>Pseudomonadota</taxon>
        <taxon>Gammaproteobacteria</taxon>
        <taxon>Candidatus Competibacteraceae</taxon>
        <taxon>Plasticicumulans</taxon>
    </lineage>
</organism>
<evidence type="ECO:0000313" key="3">
    <source>
        <dbReference type="Proteomes" id="UP000246569"/>
    </source>
</evidence>
<gene>
    <name evidence="2" type="ORF">C7443_107143</name>
</gene>
<keyword evidence="3" id="KW-1185">Reference proteome</keyword>
<dbReference type="OrthoDB" id="9782559at2"/>
<dbReference type="EMBL" id="QGTJ01000007">
    <property type="protein sequence ID" value="PWV60569.1"/>
    <property type="molecule type" value="Genomic_DNA"/>
</dbReference>
<name>A0A317MTA8_9GAMM</name>
<dbReference type="AlphaFoldDB" id="A0A317MTA8"/>
<accession>A0A317MTA8</accession>
<dbReference type="RefSeq" id="WP_110019053.1">
    <property type="nucleotide sequence ID" value="NZ_QGTJ01000007.1"/>
</dbReference>
<feature type="transmembrane region" description="Helical" evidence="1">
    <location>
        <begin position="90"/>
        <end position="111"/>
    </location>
</feature>
<feature type="transmembrane region" description="Helical" evidence="1">
    <location>
        <begin position="117"/>
        <end position="135"/>
    </location>
</feature>
<keyword evidence="1" id="KW-1133">Transmembrane helix</keyword>
<feature type="transmembrane region" description="Helical" evidence="1">
    <location>
        <begin position="169"/>
        <end position="187"/>
    </location>
</feature>
<evidence type="ECO:0000256" key="1">
    <source>
        <dbReference type="SAM" id="Phobius"/>
    </source>
</evidence>
<feature type="transmembrane region" description="Helical" evidence="1">
    <location>
        <begin position="199"/>
        <end position="221"/>
    </location>
</feature>
<comment type="caution">
    <text evidence="2">The sequence shown here is derived from an EMBL/GenBank/DDBJ whole genome shotgun (WGS) entry which is preliminary data.</text>
</comment>
<dbReference type="InterPro" id="IPR011672">
    <property type="entry name" value="DUF1614"/>
</dbReference>
<feature type="transmembrane region" description="Helical" evidence="1">
    <location>
        <begin position="40"/>
        <end position="59"/>
    </location>
</feature>
<reference evidence="2 3" key="1">
    <citation type="submission" date="2018-05" db="EMBL/GenBank/DDBJ databases">
        <title>Genomic Encyclopedia of Type Strains, Phase IV (KMG-IV): sequencing the most valuable type-strain genomes for metagenomic binning, comparative biology and taxonomic classification.</title>
        <authorList>
            <person name="Goeker M."/>
        </authorList>
    </citation>
    <scope>NUCLEOTIDE SEQUENCE [LARGE SCALE GENOMIC DNA]</scope>
    <source>
        <strain evidence="2 3">DSM 23606</strain>
    </source>
</reference>